<evidence type="ECO:0000256" key="19">
    <source>
        <dbReference type="SAM" id="MobiDB-lite"/>
    </source>
</evidence>
<dbReference type="PRINTS" id="PR00252">
    <property type="entry name" value="NRIONCHANNEL"/>
</dbReference>
<dbReference type="Ensembl" id="ENSSHAT00000033987.1">
    <property type="protein sequence ID" value="ENSSHAP00000036208.1"/>
    <property type="gene ID" value="ENSSHAG00000010072.2"/>
</dbReference>
<evidence type="ECO:0000259" key="20">
    <source>
        <dbReference type="Pfam" id="PF02931"/>
    </source>
</evidence>
<keyword evidence="8 18" id="KW-0472">Membrane</keyword>
<feature type="chain" id="PRO_5029949429" evidence="18">
    <location>
        <begin position="30"/>
        <end position="505"/>
    </location>
</feature>
<dbReference type="InterPro" id="IPR036734">
    <property type="entry name" value="Neur_chan_lig-bd_sf"/>
</dbReference>
<dbReference type="InterPro" id="IPR018000">
    <property type="entry name" value="Neurotransmitter_ion_chnl_CS"/>
</dbReference>
<keyword evidence="4 18" id="KW-0732">Signal</keyword>
<dbReference type="FunFam" id="2.70.170.10:FF:000001">
    <property type="entry name" value="Gamma-aminobutyric acid A receptor subunit alpha-2"/>
    <property type="match status" value="1"/>
</dbReference>
<dbReference type="InterPro" id="IPR005434">
    <property type="entry name" value="GABBAa4_rcpt"/>
</dbReference>
<keyword evidence="7 18" id="KW-0406">Ion transport</keyword>
<evidence type="ECO:0000256" key="13">
    <source>
        <dbReference type="ARBA" id="ARBA00023214"/>
    </source>
</evidence>
<keyword evidence="9" id="KW-1015">Disulfide bond</keyword>
<keyword evidence="10" id="KW-0675">Receptor</keyword>
<dbReference type="InterPro" id="IPR006028">
    <property type="entry name" value="GABAA/Glycine_rcpt"/>
</dbReference>
<comment type="caution">
    <text evidence="18">Lacks conserved residue(s) required for the propagation of feature annotation.</text>
</comment>
<feature type="compositionally biased region" description="Polar residues" evidence="19">
    <location>
        <begin position="306"/>
        <end position="315"/>
    </location>
</feature>
<evidence type="ECO:0000256" key="2">
    <source>
        <dbReference type="ARBA" id="ARBA00022475"/>
    </source>
</evidence>
<feature type="compositionally biased region" description="Polar residues" evidence="19">
    <location>
        <begin position="325"/>
        <end position="334"/>
    </location>
</feature>
<dbReference type="PROSITE" id="PS00236">
    <property type="entry name" value="NEUROTR_ION_CHANNEL"/>
    <property type="match status" value="1"/>
</dbReference>
<dbReference type="GO" id="GO:0045211">
    <property type="term" value="C:postsynaptic membrane"/>
    <property type="evidence" value="ECO:0007669"/>
    <property type="project" value="UniProtKB-SubCell"/>
</dbReference>
<name>A0A7N4PDW1_SARHA</name>
<dbReference type="Pfam" id="PF02931">
    <property type="entry name" value="Neur_chan_LBD"/>
    <property type="match status" value="1"/>
</dbReference>
<feature type="signal peptide" evidence="18">
    <location>
        <begin position="1"/>
        <end position="29"/>
    </location>
</feature>
<reference evidence="22 23" key="1">
    <citation type="journal article" date="2011" name="Proc. Natl. Acad. Sci. U.S.A.">
        <title>Genetic diversity and population structure of the endangered marsupial Sarcophilus harrisii (Tasmanian devil).</title>
        <authorList>
            <person name="Miller W."/>
            <person name="Hayes V.M."/>
            <person name="Ratan A."/>
            <person name="Petersen D.C."/>
            <person name="Wittekindt N.E."/>
            <person name="Miller J."/>
            <person name="Walenz B."/>
            <person name="Knight J."/>
            <person name="Qi J."/>
            <person name="Zhao F."/>
            <person name="Wang Q."/>
            <person name="Bedoya-Reina O.C."/>
            <person name="Katiyar N."/>
            <person name="Tomsho L.P."/>
            <person name="Kasson L.M."/>
            <person name="Hardie R.A."/>
            <person name="Woodbridge P."/>
            <person name="Tindall E.A."/>
            <person name="Bertelsen M.F."/>
            <person name="Dixon D."/>
            <person name="Pyecroft S."/>
            <person name="Helgen K.M."/>
            <person name="Lesk A.M."/>
            <person name="Pringle T.H."/>
            <person name="Patterson N."/>
            <person name="Zhang Y."/>
            <person name="Kreiss A."/>
            <person name="Woods G.M."/>
            <person name="Jones M.E."/>
            <person name="Schuster S.C."/>
        </authorList>
    </citation>
    <scope>NUCLEOTIDE SEQUENCE [LARGE SCALE GENOMIC DNA]</scope>
</reference>
<dbReference type="Gene3D" id="2.70.170.10">
    <property type="entry name" value="Neurotransmitter-gated ion-channel ligand-binding domain"/>
    <property type="match status" value="1"/>
</dbReference>
<evidence type="ECO:0000256" key="10">
    <source>
        <dbReference type="ARBA" id="ARBA00023170"/>
    </source>
</evidence>
<evidence type="ECO:0000256" key="6">
    <source>
        <dbReference type="ARBA" id="ARBA00023018"/>
    </source>
</evidence>
<evidence type="ECO:0000256" key="18">
    <source>
        <dbReference type="RuleBase" id="RU000687"/>
    </source>
</evidence>
<keyword evidence="5 18" id="KW-1133">Transmembrane helix</keyword>
<dbReference type="InterPro" id="IPR006201">
    <property type="entry name" value="Neur_channel"/>
</dbReference>
<keyword evidence="2" id="KW-1003">Cell membrane</keyword>
<feature type="compositionally biased region" description="Low complexity" evidence="19">
    <location>
        <begin position="444"/>
        <end position="455"/>
    </location>
</feature>
<reference evidence="22" key="3">
    <citation type="submission" date="2025-09" db="UniProtKB">
        <authorList>
            <consortium name="Ensembl"/>
        </authorList>
    </citation>
    <scope>IDENTIFICATION</scope>
</reference>
<dbReference type="InterPro" id="IPR006029">
    <property type="entry name" value="Neurotrans-gated_channel_TM"/>
</dbReference>
<keyword evidence="3 18" id="KW-0812">Transmembrane</keyword>
<dbReference type="GO" id="GO:0005254">
    <property type="term" value="F:chloride channel activity"/>
    <property type="evidence" value="ECO:0007669"/>
    <property type="project" value="UniProtKB-KW"/>
</dbReference>
<dbReference type="GO" id="GO:0005230">
    <property type="term" value="F:extracellular ligand-gated monoatomic ion channel activity"/>
    <property type="evidence" value="ECO:0007669"/>
    <property type="project" value="InterPro"/>
</dbReference>
<evidence type="ECO:0000256" key="17">
    <source>
        <dbReference type="ARBA" id="ARBA00034104"/>
    </source>
</evidence>
<gene>
    <name evidence="22" type="primary">GABRA4</name>
</gene>
<feature type="region of interest" description="Disordered" evidence="19">
    <location>
        <begin position="443"/>
        <end position="466"/>
    </location>
</feature>
<evidence type="ECO:0000256" key="11">
    <source>
        <dbReference type="ARBA" id="ARBA00023173"/>
    </source>
</evidence>
<reference evidence="22" key="2">
    <citation type="submission" date="2025-08" db="UniProtKB">
        <authorList>
            <consortium name="Ensembl"/>
        </authorList>
    </citation>
    <scope>IDENTIFICATION</scope>
</reference>
<dbReference type="InterPro" id="IPR006202">
    <property type="entry name" value="Neur_chan_lig-bd"/>
</dbReference>
<proteinExistence type="inferred from homology"/>
<dbReference type="AlphaFoldDB" id="A0A7N4PDW1"/>
<evidence type="ECO:0000313" key="22">
    <source>
        <dbReference type="Ensembl" id="ENSSHAP00000036208.1"/>
    </source>
</evidence>
<comment type="subcellular location">
    <subcellularLocation>
        <location evidence="17">Postsynaptic cell membrane</location>
        <topology evidence="17">Multi-pass membrane protein</topology>
    </subcellularLocation>
</comment>
<keyword evidence="23" id="KW-1185">Reference proteome</keyword>
<comment type="similarity">
    <text evidence="18">Belongs to the ligand-gated ion channel (TC 1.A.9) family.</text>
</comment>
<feature type="domain" description="Neurotransmitter-gated ion-channel transmembrane" evidence="21">
    <location>
        <begin position="240"/>
        <end position="489"/>
    </location>
</feature>
<dbReference type="SUPFAM" id="SSF63712">
    <property type="entry name" value="Nicotinic receptor ligand binding domain-like"/>
    <property type="match status" value="1"/>
</dbReference>
<protein>
    <submittedName>
        <fullName evidence="22">Gamma-aminobutyric acid type A receptor subunit alpha4</fullName>
    </submittedName>
</protein>
<dbReference type="Proteomes" id="UP000007648">
    <property type="component" value="Unassembled WGS sequence"/>
</dbReference>
<dbReference type="PRINTS" id="PR01079">
    <property type="entry name" value="GABAARALPHA"/>
</dbReference>
<keyword evidence="6" id="KW-0770">Synapse</keyword>
<organism evidence="22 23">
    <name type="scientific">Sarcophilus harrisii</name>
    <name type="common">Tasmanian devil</name>
    <name type="synonym">Sarcophilus laniarius</name>
    <dbReference type="NCBI Taxonomy" id="9305"/>
    <lineage>
        <taxon>Eukaryota</taxon>
        <taxon>Metazoa</taxon>
        <taxon>Chordata</taxon>
        <taxon>Craniata</taxon>
        <taxon>Vertebrata</taxon>
        <taxon>Euteleostomi</taxon>
        <taxon>Mammalia</taxon>
        <taxon>Metatheria</taxon>
        <taxon>Dasyuromorphia</taxon>
        <taxon>Dasyuridae</taxon>
        <taxon>Sarcophilus</taxon>
    </lineage>
</organism>
<keyword evidence="11" id="KW-0869">Chloride channel</keyword>
<evidence type="ECO:0000256" key="16">
    <source>
        <dbReference type="ARBA" id="ARBA00023303"/>
    </source>
</evidence>
<dbReference type="SUPFAM" id="SSF90112">
    <property type="entry name" value="Neurotransmitter-gated ion-channel transmembrane pore"/>
    <property type="match status" value="1"/>
</dbReference>
<evidence type="ECO:0000256" key="7">
    <source>
        <dbReference type="ARBA" id="ARBA00023065"/>
    </source>
</evidence>
<keyword evidence="13" id="KW-0868">Chloride</keyword>
<dbReference type="PRINTS" id="PR01617">
    <property type="entry name" value="GABAARALPHA4"/>
</dbReference>
<keyword evidence="1 18" id="KW-0813">Transport</keyword>
<evidence type="ECO:0000256" key="8">
    <source>
        <dbReference type="ARBA" id="ARBA00023136"/>
    </source>
</evidence>
<feature type="compositionally biased region" description="Polar residues" evidence="19">
    <location>
        <begin position="354"/>
        <end position="385"/>
    </location>
</feature>
<evidence type="ECO:0000256" key="1">
    <source>
        <dbReference type="ARBA" id="ARBA00022448"/>
    </source>
</evidence>
<feature type="transmembrane region" description="Helical" evidence="18">
    <location>
        <begin position="475"/>
        <end position="494"/>
    </location>
</feature>
<dbReference type="InterPro" id="IPR038050">
    <property type="entry name" value="Neuro_actylchol_rec"/>
</dbReference>
<dbReference type="InterPro" id="IPR001390">
    <property type="entry name" value="GABAAa_rcpt"/>
</dbReference>
<feature type="domain" description="Neurotransmitter-gated ion-channel ligand-binding" evidence="20">
    <location>
        <begin position="49"/>
        <end position="236"/>
    </location>
</feature>
<accession>A0A7N4PDW1</accession>
<dbReference type="Pfam" id="PF02932">
    <property type="entry name" value="Neur_chan_memb"/>
    <property type="match status" value="1"/>
</dbReference>
<feature type="transmembrane region" description="Helical" evidence="18">
    <location>
        <begin position="270"/>
        <end position="293"/>
    </location>
</feature>
<evidence type="ECO:0000256" key="9">
    <source>
        <dbReference type="ARBA" id="ARBA00023157"/>
    </source>
</evidence>
<dbReference type="PRINTS" id="PR00253">
    <property type="entry name" value="GABAARECEPTR"/>
</dbReference>
<evidence type="ECO:0000256" key="5">
    <source>
        <dbReference type="ARBA" id="ARBA00022989"/>
    </source>
</evidence>
<sequence>MVSAKKEPGTTMSSGVSFTLLHLLCLAACLNEPPGDLKKEEKLRPENFTRILDSLLDGYDNRLRPGFGGPVTEVKTDIYVTSFGPVSDVEMEYTMDVFFRQTWIDKRLKYDGPIEILRLNNMMVTKVWTPDTFFRNGKKSVSHNMTAPNKLFRIMRNGTILYTMRLTISAECPMRLVDFPMDGHACPLKFGSYAYPKSEMIYTWTKGPEKSVEVPKESSSLVQYDLVGQTVSSETIKSITGITTVLTMTTLSISARHSLPKVSYATAMDWFIAVCFAFVFSALIEFAAVNYFTNVQMEKAKKKPSKPQQELSAPSVQREKCSDEPLQNTDANSNVRKRTNVPAPSDTDVGNRAETGSVSMGTSAEAQGPSGTTPQSYLASSPNPFSRANAAETISAARAPPPAPPSTPTLTGYVSQLVSTVSPAKRPAFGSRLKQVQTKVNTFGSSAKPPAAVSPSPAPPPSGSGTSKIDKYARILFPVTFGAFNMVYWVVYLSKDPMKKSESLM</sequence>
<evidence type="ECO:0000256" key="3">
    <source>
        <dbReference type="ARBA" id="ARBA00022692"/>
    </source>
</evidence>
<dbReference type="GeneTree" id="ENSGT00940000159024"/>
<dbReference type="Gene3D" id="1.20.58.390">
    <property type="entry name" value="Neurotransmitter-gated ion-channel transmembrane domain"/>
    <property type="match status" value="1"/>
</dbReference>
<evidence type="ECO:0000259" key="21">
    <source>
        <dbReference type="Pfam" id="PF02932"/>
    </source>
</evidence>
<keyword evidence="16 18" id="KW-0407">Ion channel</keyword>
<evidence type="ECO:0000256" key="14">
    <source>
        <dbReference type="ARBA" id="ARBA00023257"/>
    </source>
</evidence>
<evidence type="ECO:0000256" key="15">
    <source>
        <dbReference type="ARBA" id="ARBA00023286"/>
    </source>
</evidence>
<feature type="region of interest" description="Disordered" evidence="19">
    <location>
        <begin position="298"/>
        <end position="385"/>
    </location>
</feature>
<dbReference type="PANTHER" id="PTHR18945">
    <property type="entry name" value="NEUROTRANSMITTER GATED ION CHANNEL"/>
    <property type="match status" value="1"/>
</dbReference>
<dbReference type="GO" id="GO:0034707">
    <property type="term" value="C:chloride channel complex"/>
    <property type="evidence" value="ECO:0007669"/>
    <property type="project" value="UniProtKB-KW"/>
</dbReference>
<evidence type="ECO:0000313" key="23">
    <source>
        <dbReference type="Proteomes" id="UP000007648"/>
    </source>
</evidence>
<dbReference type="GO" id="GO:0007214">
    <property type="term" value="P:gamma-aminobutyric acid signaling pathway"/>
    <property type="evidence" value="ECO:0007669"/>
    <property type="project" value="InterPro"/>
</dbReference>
<keyword evidence="15" id="KW-1071">Ligand-gated ion channel</keyword>
<keyword evidence="12" id="KW-0325">Glycoprotein</keyword>
<dbReference type="InterPro" id="IPR036719">
    <property type="entry name" value="Neuro-gated_channel_TM_sf"/>
</dbReference>
<evidence type="ECO:0000256" key="4">
    <source>
        <dbReference type="ARBA" id="ARBA00022729"/>
    </source>
</evidence>
<dbReference type="GO" id="GO:0004890">
    <property type="term" value="F:GABA-A receptor activity"/>
    <property type="evidence" value="ECO:0007669"/>
    <property type="project" value="InterPro"/>
</dbReference>
<evidence type="ECO:0000256" key="12">
    <source>
        <dbReference type="ARBA" id="ARBA00023180"/>
    </source>
</evidence>
<keyword evidence="14" id="KW-0628">Postsynaptic cell membrane</keyword>